<dbReference type="AlphaFoldDB" id="A0A7C5L7W4"/>
<dbReference type="Gene3D" id="3.40.830.10">
    <property type="entry name" value="LigB-like"/>
    <property type="match status" value="1"/>
</dbReference>
<comment type="caution">
    <text evidence="2">The sequence shown here is derived from an EMBL/GenBank/DDBJ whole genome shotgun (WGS) entry which is preliminary data.</text>
</comment>
<sequence>MGRIVGAYMSSHAPQLIIQPKVSEEYTLQLGKMHKTLMSVGEMIRSRGTDLLLVFGSDHMETFFLDNYPQLLIFTGETSTAKFGDKEVTIHNDVEFSNYLLYKLLDDGFDVCFSQEMRLDHPFSSPLYWVLKTAGDVKVVPFHVNSNVSPRVSPKRCYQLGQAVRRAVESYHGDVRVAVYGTGGLSHYPGTPFYGKVDTEADRFIINRITEGKGSDLANLTSEWLDDTGNFELRTWIAALGAVGDVPGKVLIYERAYHIGYCVAAVEGA</sequence>
<feature type="domain" description="Extradiol ring-cleavage dioxygenase class III enzyme subunit B" evidence="1">
    <location>
        <begin position="7"/>
        <end position="263"/>
    </location>
</feature>
<protein>
    <recommendedName>
        <fullName evidence="1">Extradiol ring-cleavage dioxygenase class III enzyme subunit B domain-containing protein</fullName>
    </recommendedName>
</protein>
<reference evidence="2" key="1">
    <citation type="journal article" date="2020" name="mSystems">
        <title>Genome- and Community-Level Interaction Insights into Carbon Utilization and Element Cycling Functions of Hydrothermarchaeota in Hydrothermal Sediment.</title>
        <authorList>
            <person name="Zhou Z."/>
            <person name="Liu Y."/>
            <person name="Xu W."/>
            <person name="Pan J."/>
            <person name="Luo Z.H."/>
            <person name="Li M."/>
        </authorList>
    </citation>
    <scope>NUCLEOTIDE SEQUENCE [LARGE SCALE GENOMIC DNA]</scope>
    <source>
        <strain evidence="2">SpSt-1056</strain>
    </source>
</reference>
<name>A0A7C5L7W4_CALS0</name>
<dbReference type="GO" id="GO:0008198">
    <property type="term" value="F:ferrous iron binding"/>
    <property type="evidence" value="ECO:0007669"/>
    <property type="project" value="InterPro"/>
</dbReference>
<accession>A0A7C5L7W4</accession>
<dbReference type="SUPFAM" id="SSF53213">
    <property type="entry name" value="LigB-like"/>
    <property type="match status" value="1"/>
</dbReference>
<evidence type="ECO:0000313" key="2">
    <source>
        <dbReference type="EMBL" id="HHK68745.1"/>
    </source>
</evidence>
<dbReference type="InterPro" id="IPR004183">
    <property type="entry name" value="Xdiol_dOase_suB"/>
</dbReference>
<gene>
    <name evidence="2" type="ORF">ENM11_06300</name>
</gene>
<dbReference type="Pfam" id="PF02900">
    <property type="entry name" value="LigB"/>
    <property type="match status" value="1"/>
</dbReference>
<proteinExistence type="predicted"/>
<dbReference type="EMBL" id="DRWN01000051">
    <property type="protein sequence ID" value="HHK68745.1"/>
    <property type="molecule type" value="Genomic_DNA"/>
</dbReference>
<dbReference type="GO" id="GO:0016702">
    <property type="term" value="F:oxidoreductase activity, acting on single donors with incorporation of molecular oxygen, incorporation of two atoms of oxygen"/>
    <property type="evidence" value="ECO:0007669"/>
    <property type="project" value="UniProtKB-ARBA"/>
</dbReference>
<evidence type="ECO:0000259" key="1">
    <source>
        <dbReference type="Pfam" id="PF02900"/>
    </source>
</evidence>
<organism evidence="2">
    <name type="scientific">Caldiarchaeum subterraneum</name>
    <dbReference type="NCBI Taxonomy" id="311458"/>
    <lineage>
        <taxon>Archaea</taxon>
        <taxon>Nitrososphaerota</taxon>
        <taxon>Candidatus Caldarchaeales</taxon>
        <taxon>Candidatus Caldarchaeaceae</taxon>
        <taxon>Candidatus Caldarchaeum</taxon>
    </lineage>
</organism>